<dbReference type="AlphaFoldDB" id="A0AAX6DZR9"/>
<comment type="caution">
    <text evidence="9">The sequence shown here is derived from an EMBL/GenBank/DDBJ whole genome shotgun (WGS) entry which is preliminary data.</text>
</comment>
<dbReference type="InterPro" id="IPR039542">
    <property type="entry name" value="Erv_N"/>
</dbReference>
<evidence type="ECO:0000313" key="11">
    <source>
        <dbReference type="Proteomes" id="UP001140949"/>
    </source>
</evidence>
<dbReference type="FunFam" id="3.40.30.10:FF:000174">
    <property type="entry name" value="Protein disulfide-isomerase 5-4"/>
    <property type="match status" value="1"/>
</dbReference>
<dbReference type="Proteomes" id="UP001140949">
    <property type="component" value="Unassembled WGS sequence"/>
</dbReference>
<dbReference type="Gene3D" id="3.40.30.10">
    <property type="entry name" value="Glutaredoxin"/>
    <property type="match status" value="1"/>
</dbReference>
<keyword evidence="11" id="KW-1185">Reference proteome</keyword>
<feature type="transmembrane region" description="Helical" evidence="7">
    <location>
        <begin position="20"/>
        <end position="44"/>
    </location>
</feature>
<evidence type="ECO:0000256" key="5">
    <source>
        <dbReference type="ARBA" id="ARBA00022989"/>
    </source>
</evidence>
<dbReference type="InterPro" id="IPR036249">
    <property type="entry name" value="Thioredoxin-like_sf"/>
</dbReference>
<feature type="transmembrane region" description="Helical" evidence="7">
    <location>
        <begin position="447"/>
        <end position="469"/>
    </location>
</feature>
<dbReference type="InterPro" id="IPR012936">
    <property type="entry name" value="Erv_C"/>
</dbReference>
<comment type="subcellular location">
    <subcellularLocation>
        <location evidence="1">Membrane</location>
        <topology evidence="1">Single-pass membrane protein</topology>
    </subcellularLocation>
</comment>
<dbReference type="InterPro" id="IPR045888">
    <property type="entry name" value="Erv"/>
</dbReference>
<dbReference type="GO" id="GO:0016853">
    <property type="term" value="F:isomerase activity"/>
    <property type="evidence" value="ECO:0007669"/>
    <property type="project" value="UniProtKB-KW"/>
</dbReference>
<evidence type="ECO:0000256" key="3">
    <source>
        <dbReference type="ARBA" id="ARBA00022692"/>
    </source>
</evidence>
<protein>
    <submittedName>
        <fullName evidence="9">Protein disulfide isomerase-like 5-4</fullName>
    </submittedName>
</protein>
<dbReference type="InterPro" id="IPR013766">
    <property type="entry name" value="Thioredoxin_domain"/>
</dbReference>
<evidence type="ECO:0000259" key="8">
    <source>
        <dbReference type="PROSITE" id="PS51352"/>
    </source>
</evidence>
<evidence type="ECO:0000313" key="9">
    <source>
        <dbReference type="EMBL" id="KAJ6797221.1"/>
    </source>
</evidence>
<dbReference type="Pfam" id="PF00085">
    <property type="entry name" value="Thioredoxin"/>
    <property type="match status" value="1"/>
</dbReference>
<dbReference type="SUPFAM" id="SSF52833">
    <property type="entry name" value="Thioredoxin-like"/>
    <property type="match status" value="1"/>
</dbReference>
<proteinExistence type="inferred from homology"/>
<dbReference type="Pfam" id="PF13850">
    <property type="entry name" value="ERGIC_N"/>
    <property type="match status" value="1"/>
</dbReference>
<reference evidence="9" key="1">
    <citation type="journal article" date="2023" name="GigaByte">
        <title>Genome assembly of the bearded iris, Iris pallida Lam.</title>
        <authorList>
            <person name="Bruccoleri R.E."/>
            <person name="Oakeley E.J."/>
            <person name="Faust A.M.E."/>
            <person name="Altorfer M."/>
            <person name="Dessus-Babus S."/>
            <person name="Burckhardt D."/>
            <person name="Oertli M."/>
            <person name="Naumann U."/>
            <person name="Petersen F."/>
            <person name="Wong J."/>
        </authorList>
    </citation>
    <scope>NUCLEOTIDE SEQUENCE</scope>
    <source>
        <strain evidence="9">GSM-AAB239-AS_SAM_17_03QT</strain>
    </source>
</reference>
<dbReference type="PROSITE" id="PS51352">
    <property type="entry name" value="THIOREDOXIN_2"/>
    <property type="match status" value="1"/>
</dbReference>
<dbReference type="PANTHER" id="PTHR10984:SF37">
    <property type="entry name" value="PROTEIN DISULFIDE-ISOMERASE 5-3"/>
    <property type="match status" value="1"/>
</dbReference>
<accession>A0AAX6DZR9</accession>
<feature type="domain" description="Thioredoxin" evidence="8">
    <location>
        <begin position="98"/>
        <end position="263"/>
    </location>
</feature>
<keyword evidence="9" id="KW-0413">Isomerase</keyword>
<dbReference type="EMBL" id="JANAVB010040971">
    <property type="protein sequence ID" value="KAJ6797221.1"/>
    <property type="molecule type" value="Genomic_DNA"/>
</dbReference>
<keyword evidence="4" id="KW-0732">Signal</keyword>
<evidence type="ECO:0000256" key="6">
    <source>
        <dbReference type="ARBA" id="ARBA00023136"/>
    </source>
</evidence>
<evidence type="ECO:0000256" key="7">
    <source>
        <dbReference type="SAM" id="Phobius"/>
    </source>
</evidence>
<name>A0AAX6DZR9_IRIPA</name>
<comment type="similarity">
    <text evidence="2">Belongs to the protein disulfide isomerase family.</text>
</comment>
<dbReference type="Pfam" id="PF07970">
    <property type="entry name" value="COPIIcoated_ERV"/>
    <property type="match status" value="1"/>
</dbReference>
<dbReference type="CDD" id="cd02961">
    <property type="entry name" value="PDI_a_family"/>
    <property type="match status" value="1"/>
</dbReference>
<dbReference type="EMBL" id="JANAVB010035420">
    <property type="protein sequence ID" value="KAJ6805212.1"/>
    <property type="molecule type" value="Genomic_DNA"/>
</dbReference>
<organism evidence="9 11">
    <name type="scientific">Iris pallida</name>
    <name type="common">Sweet iris</name>
    <dbReference type="NCBI Taxonomy" id="29817"/>
    <lineage>
        <taxon>Eukaryota</taxon>
        <taxon>Viridiplantae</taxon>
        <taxon>Streptophyta</taxon>
        <taxon>Embryophyta</taxon>
        <taxon>Tracheophyta</taxon>
        <taxon>Spermatophyta</taxon>
        <taxon>Magnoliopsida</taxon>
        <taxon>Liliopsida</taxon>
        <taxon>Asparagales</taxon>
        <taxon>Iridaceae</taxon>
        <taxon>Iridoideae</taxon>
        <taxon>Irideae</taxon>
        <taxon>Iris</taxon>
    </lineage>
</organism>
<dbReference type="GO" id="GO:0005783">
    <property type="term" value="C:endoplasmic reticulum"/>
    <property type="evidence" value="ECO:0007669"/>
    <property type="project" value="TreeGrafter"/>
</dbReference>
<dbReference type="PANTHER" id="PTHR10984">
    <property type="entry name" value="ENDOPLASMIC RETICULUM-GOLGI INTERMEDIATE COMPARTMENT PROTEIN"/>
    <property type="match status" value="1"/>
</dbReference>
<reference evidence="9" key="2">
    <citation type="submission" date="2023-04" db="EMBL/GenBank/DDBJ databases">
        <authorList>
            <person name="Bruccoleri R.E."/>
            <person name="Oakeley E.J."/>
            <person name="Faust A.-M."/>
            <person name="Dessus-Babus S."/>
            <person name="Altorfer M."/>
            <person name="Burckhardt D."/>
            <person name="Oertli M."/>
            <person name="Naumann U."/>
            <person name="Petersen F."/>
            <person name="Wong J."/>
        </authorList>
    </citation>
    <scope>NUCLEOTIDE SEQUENCE</scope>
    <source>
        <strain evidence="9">GSM-AAB239-AS_SAM_17_03QT</strain>
        <tissue evidence="9">Leaf</tissue>
    </source>
</reference>
<dbReference type="GO" id="GO:0030134">
    <property type="term" value="C:COPII-coated ER to Golgi transport vesicle"/>
    <property type="evidence" value="ECO:0007669"/>
    <property type="project" value="TreeGrafter"/>
</dbReference>
<gene>
    <name evidence="9" type="ORF">M6B38_110670</name>
    <name evidence="10" type="ORF">M6B38_178750</name>
</gene>
<keyword evidence="5 7" id="KW-1133">Transmembrane helix</keyword>
<evidence type="ECO:0000256" key="1">
    <source>
        <dbReference type="ARBA" id="ARBA00004167"/>
    </source>
</evidence>
<evidence type="ECO:0000256" key="2">
    <source>
        <dbReference type="ARBA" id="ARBA00006347"/>
    </source>
</evidence>
<keyword evidence="6 7" id="KW-0472">Membrane</keyword>
<evidence type="ECO:0000313" key="10">
    <source>
        <dbReference type="EMBL" id="KAJ6805212.1"/>
    </source>
</evidence>
<sequence>MISTSKLKSVDFYRKIPRDLTEASLAGAGLSIIAALSMMFLFGMELSSYLSVNTSTSVIVDKSSDGEFLRIDFNISFPALSCEFASVDVSDILGTNRLNITKTVRKFSIDPNLKATGSEFHSGPIPRLNNHGDDIEEEYGDGSILLTASSFEKFSHQHAILVVNFYAPWCYWSNRLKPSWEKAARTMRERYDPEMDGRILIARVDCTVEGDLCRRHHIQGYPSIRVFRKGSDIRDNHGHHDHESYYGERDTQSLVSAMEALVASIPRQPHMLAVEDKSNQSANPAKRPAPLTSGCRVEGFVRVKKVPGNLVVSAHSGAHSFDPSQINVSHVISRFTFGKHLSERMQTEVKRLTPYVGGSHDRLAGQSYVTSREDIDANVTIEHYLQVVKTEIISRSSSKEFKLLEEYEYTAHSSLVHSLYIPVAKFHFEPSPMQVLVTEVPKSFSHFITNVCAIIGGVFTVAGILDAVLHNTIRLVKKVELGKHM</sequence>
<evidence type="ECO:0000256" key="4">
    <source>
        <dbReference type="ARBA" id="ARBA00022729"/>
    </source>
</evidence>
<keyword evidence="3 7" id="KW-0812">Transmembrane</keyword>
<dbReference type="GO" id="GO:0016020">
    <property type="term" value="C:membrane"/>
    <property type="evidence" value="ECO:0007669"/>
    <property type="project" value="UniProtKB-SubCell"/>
</dbReference>